<reference evidence="2 3" key="1">
    <citation type="submission" date="2020-08" db="EMBL/GenBank/DDBJ databases">
        <title>A Genomic Blueprint of the Chicken Gut Microbiome.</title>
        <authorList>
            <person name="Gilroy R."/>
            <person name="Ravi A."/>
            <person name="Getino M."/>
            <person name="Pursley I."/>
            <person name="Horton D.L."/>
            <person name="Alikhan N.-F."/>
            <person name="Baker D."/>
            <person name="Gharbi K."/>
            <person name="Hall N."/>
            <person name="Watson M."/>
            <person name="Adriaenssens E.M."/>
            <person name="Foster-Nyarko E."/>
            <person name="Jarju S."/>
            <person name="Secka A."/>
            <person name="Antonio M."/>
            <person name="Oren A."/>
            <person name="Chaudhuri R."/>
            <person name="La Ragione R.M."/>
            <person name="Hildebrand F."/>
            <person name="Pallen M.J."/>
        </authorList>
    </citation>
    <scope>NUCLEOTIDE SEQUENCE [LARGE SCALE GENOMIC DNA]</scope>
    <source>
        <strain evidence="2 3">Sa2CVA6</strain>
    </source>
</reference>
<comment type="caution">
    <text evidence="2">The sequence shown here is derived from an EMBL/GenBank/DDBJ whole genome shotgun (WGS) entry which is preliminary data.</text>
</comment>
<keyword evidence="3" id="KW-1185">Reference proteome</keyword>
<accession>A0ABR8S638</accession>
<dbReference type="RefSeq" id="WP_191721379.1">
    <property type="nucleotide sequence ID" value="NZ_JACSQK010000001.1"/>
</dbReference>
<evidence type="ECO:0000256" key="1">
    <source>
        <dbReference type="SAM" id="Phobius"/>
    </source>
</evidence>
<keyword evidence="1" id="KW-1133">Transmembrane helix</keyword>
<sequence length="83" mass="9374">MLAQRWMWIAWPAFLAAGVMEMLVFSVFDPMDMSWWGQSVELSRSAVYTIAFFIFWAVFSVAGYLTMLLSIPAAKVNGEPSIS</sequence>
<keyword evidence="1" id="KW-0472">Membrane</keyword>
<name>A0ABR8S638_9BURK</name>
<keyword evidence="1" id="KW-0812">Transmembrane</keyword>
<evidence type="ECO:0000313" key="3">
    <source>
        <dbReference type="Proteomes" id="UP000634919"/>
    </source>
</evidence>
<dbReference type="Proteomes" id="UP000634919">
    <property type="component" value="Unassembled WGS sequence"/>
</dbReference>
<evidence type="ECO:0000313" key="2">
    <source>
        <dbReference type="EMBL" id="MBD7958952.1"/>
    </source>
</evidence>
<organism evidence="2 3">
    <name type="scientific">Comamonas avium</name>
    <dbReference type="NCBI Taxonomy" id="2762231"/>
    <lineage>
        <taxon>Bacteria</taxon>
        <taxon>Pseudomonadati</taxon>
        <taxon>Pseudomonadota</taxon>
        <taxon>Betaproteobacteria</taxon>
        <taxon>Burkholderiales</taxon>
        <taxon>Comamonadaceae</taxon>
        <taxon>Comamonas</taxon>
    </lineage>
</organism>
<feature type="transmembrane region" description="Helical" evidence="1">
    <location>
        <begin position="7"/>
        <end position="28"/>
    </location>
</feature>
<feature type="transmembrane region" description="Helical" evidence="1">
    <location>
        <begin position="48"/>
        <end position="71"/>
    </location>
</feature>
<protein>
    <recommendedName>
        <fullName evidence="4">Transmembrane protein</fullName>
    </recommendedName>
</protein>
<gene>
    <name evidence="2" type="ORF">H9646_00515</name>
</gene>
<evidence type="ECO:0008006" key="4">
    <source>
        <dbReference type="Google" id="ProtNLM"/>
    </source>
</evidence>
<proteinExistence type="predicted"/>
<dbReference type="EMBL" id="JACSQK010000001">
    <property type="protein sequence ID" value="MBD7958952.1"/>
    <property type="molecule type" value="Genomic_DNA"/>
</dbReference>